<keyword evidence="6" id="KW-0677">Repeat</keyword>
<dbReference type="InterPro" id="IPR055439">
    <property type="entry name" value="Beta-prop_EML_1st"/>
</dbReference>
<dbReference type="PROSITE" id="PS50294">
    <property type="entry name" value="WD_REPEATS_REGION"/>
    <property type="match status" value="2"/>
</dbReference>
<evidence type="ECO:0000256" key="7">
    <source>
        <dbReference type="ARBA" id="ARBA00023212"/>
    </source>
</evidence>
<protein>
    <submittedName>
        <fullName evidence="12">Echinoderm microtubule-associated like protein</fullName>
    </submittedName>
</protein>
<dbReference type="PROSITE" id="PS50082">
    <property type="entry name" value="WD_REPEATS_2"/>
    <property type="match status" value="5"/>
</dbReference>
<feature type="repeat" description="WD" evidence="8">
    <location>
        <begin position="447"/>
        <end position="488"/>
    </location>
</feature>
<dbReference type="InterPro" id="IPR050630">
    <property type="entry name" value="WD_repeat_EMAP"/>
</dbReference>
<comment type="caution">
    <text evidence="12">The sequence shown here is derived from an EMBL/GenBank/DDBJ whole genome shotgun (WGS) entry which is preliminary data.</text>
</comment>
<organism evidence="12 13">
    <name type="scientific">Argiope bruennichi</name>
    <name type="common">Wasp spider</name>
    <name type="synonym">Aranea bruennichi</name>
    <dbReference type="NCBI Taxonomy" id="94029"/>
    <lineage>
        <taxon>Eukaryota</taxon>
        <taxon>Metazoa</taxon>
        <taxon>Ecdysozoa</taxon>
        <taxon>Arthropoda</taxon>
        <taxon>Chelicerata</taxon>
        <taxon>Arachnida</taxon>
        <taxon>Araneae</taxon>
        <taxon>Araneomorphae</taxon>
        <taxon>Entelegynae</taxon>
        <taxon>Araneoidea</taxon>
        <taxon>Araneidae</taxon>
        <taxon>Argiope</taxon>
    </lineage>
</organism>
<evidence type="ECO:0000256" key="6">
    <source>
        <dbReference type="ARBA" id="ARBA00022737"/>
    </source>
</evidence>
<evidence type="ECO:0000313" key="12">
    <source>
        <dbReference type="EMBL" id="KAF8795098.1"/>
    </source>
</evidence>
<dbReference type="AlphaFoldDB" id="A0A8T0FY38"/>
<dbReference type="CDD" id="cd21931">
    <property type="entry name" value="TD_EMAP-like"/>
    <property type="match status" value="1"/>
</dbReference>
<dbReference type="FunFam" id="2.130.10.10:FF:000005">
    <property type="entry name" value="Putative echinoderm microtubule-associated protein-like 1"/>
    <property type="match status" value="1"/>
</dbReference>
<dbReference type="InterPro" id="IPR036322">
    <property type="entry name" value="WD40_repeat_dom_sf"/>
</dbReference>
<comment type="subcellular location">
    <subcellularLocation>
        <location evidence="1">Cytoplasm</location>
        <location evidence="1">Cytoskeleton</location>
    </subcellularLocation>
</comment>
<proteinExistence type="inferred from homology"/>
<dbReference type="PANTHER" id="PTHR13720">
    <property type="entry name" value="WD-40 REPEAT PROTEIN"/>
    <property type="match status" value="1"/>
</dbReference>
<feature type="repeat" description="WD" evidence="8">
    <location>
        <begin position="363"/>
        <end position="395"/>
    </location>
</feature>
<dbReference type="GO" id="GO:0072686">
    <property type="term" value="C:mitotic spindle"/>
    <property type="evidence" value="ECO:0007669"/>
    <property type="project" value="TreeGrafter"/>
</dbReference>
<evidence type="ECO:0000259" key="10">
    <source>
        <dbReference type="Pfam" id="PF23409"/>
    </source>
</evidence>
<keyword evidence="5" id="KW-0493">Microtubule</keyword>
<name>A0A8T0FY38_ARGBR</name>
<reference evidence="12" key="1">
    <citation type="journal article" date="2020" name="bioRxiv">
        <title>Chromosome-level reference genome of the European wasp spider Argiope bruennichi: a resource for studies on range expansion and evolutionary adaptation.</title>
        <authorList>
            <person name="Sheffer M.M."/>
            <person name="Hoppe A."/>
            <person name="Krehenwinkel H."/>
            <person name="Uhl G."/>
            <person name="Kuss A.W."/>
            <person name="Jensen L."/>
            <person name="Jensen C."/>
            <person name="Gillespie R.G."/>
            <person name="Hoff K.J."/>
            <person name="Prost S."/>
        </authorList>
    </citation>
    <scope>NUCLEOTIDE SEQUENCE</scope>
</reference>
<sequence length="723" mass="79790">MKIHFKDNGEAASSDGEDIINHDNDALRDRVADLEKKVQEQADEIVCLRGTLADVLRRVTQLEGRAVIITSNNVPTPVKSSFSSNTLPSKPSNINYQRQITSPTTNSNSHHPTPQTPVQPNRRLSHYPSSGSLHSEGGHSSSSASPIPSPSPSITNSRSSPSPRHTPSPNRHISMSTSNLNSMKKWSSSQEYLTSSNNASTKDAVLMQEEGIVKLYLRGRPIALHIPTDYLQDYSLNKVNNPPSQRLKLEWPHVRIWDSVSLNTLHVIGAGEFERAVCCVAFSHADGGSLLCVIDESVEHTLSLWDWQKGEKGHKITETKKQDKPRYVLCMSFTETGELLTGDSNGNILVWSRGSNKVARTIYNAHDGGVFSICSMKDGTFLSGGGRDRRIIEWDHALTRTGREAKLPEQTGGIRALAQGKGSMLLVGTTRNCILQGTLSLNFSLVVQGHTEEIWALAVHPNQSQFITGGHDHYIHLWDTMSHSVVWSKDIGEAVQSACFSPDGSVVALATTSGRWSVLDATTRQVYSMHADGSEAIDCVKFSPDGRFLAVGSHDNYIYVYQVDDEYKKYNRIGRCMGHSSFITHLDWSDDSTYIQTNSGDYELLFWNAGVCRQVSNMSIARDIKWNTQTCTIGFSVLGIWPENADGSDVNTCSRSHSHKLLATGDDFGKVNIYSYPSCQPKSPHHSYGGHSSHVTNVDFTPDDTRLISLGGRDCSIMQWALT</sequence>
<feature type="compositionally biased region" description="Polar residues" evidence="9">
    <location>
        <begin position="74"/>
        <end position="119"/>
    </location>
</feature>
<accession>A0A8T0FY38</accession>
<feature type="domain" description="EML-like second beta-propeller" evidence="11">
    <location>
        <begin position="454"/>
        <end position="721"/>
    </location>
</feature>
<dbReference type="SUPFAM" id="SSF50978">
    <property type="entry name" value="WD40 repeat-like"/>
    <property type="match status" value="1"/>
</dbReference>
<dbReference type="GO" id="GO:0005874">
    <property type="term" value="C:microtubule"/>
    <property type="evidence" value="ECO:0007669"/>
    <property type="project" value="UniProtKB-KW"/>
</dbReference>
<keyword evidence="3" id="KW-0963">Cytoplasm</keyword>
<dbReference type="EMBL" id="JABXBU010000002">
    <property type="protein sequence ID" value="KAF8795098.1"/>
    <property type="molecule type" value="Genomic_DNA"/>
</dbReference>
<feature type="compositionally biased region" description="Low complexity" evidence="9">
    <location>
        <begin position="128"/>
        <end position="172"/>
    </location>
</feature>
<evidence type="ECO:0000313" key="13">
    <source>
        <dbReference type="Proteomes" id="UP000807504"/>
    </source>
</evidence>
<evidence type="ECO:0000256" key="3">
    <source>
        <dbReference type="ARBA" id="ARBA00022490"/>
    </source>
</evidence>
<evidence type="ECO:0000256" key="8">
    <source>
        <dbReference type="PROSITE-ProRule" id="PRU00221"/>
    </source>
</evidence>
<feature type="region of interest" description="Disordered" evidence="9">
    <location>
        <begin position="1"/>
        <end position="21"/>
    </location>
</feature>
<feature type="domain" description="EML-like first beta-propeller" evidence="10">
    <location>
        <begin position="319"/>
        <end position="437"/>
    </location>
</feature>
<keyword evidence="4 8" id="KW-0853">WD repeat</keyword>
<dbReference type="SUPFAM" id="SSF50960">
    <property type="entry name" value="TolB, C-terminal domain"/>
    <property type="match status" value="1"/>
</dbReference>
<dbReference type="SMART" id="SM00320">
    <property type="entry name" value="WD40"/>
    <property type="match status" value="9"/>
</dbReference>
<feature type="repeat" description="WD" evidence="8">
    <location>
        <begin position="576"/>
        <end position="608"/>
    </location>
</feature>
<gene>
    <name evidence="12" type="ORF">HNY73_002986</name>
</gene>
<evidence type="ECO:0000259" key="11">
    <source>
        <dbReference type="Pfam" id="PF23414"/>
    </source>
</evidence>
<dbReference type="InterPro" id="IPR001680">
    <property type="entry name" value="WD40_rpt"/>
</dbReference>
<evidence type="ECO:0000256" key="5">
    <source>
        <dbReference type="ARBA" id="ARBA00022701"/>
    </source>
</evidence>
<dbReference type="Gene3D" id="2.130.10.10">
    <property type="entry name" value="YVTN repeat-like/Quinoprotein amine dehydrogenase"/>
    <property type="match status" value="3"/>
</dbReference>
<evidence type="ECO:0000256" key="4">
    <source>
        <dbReference type="ARBA" id="ARBA00022574"/>
    </source>
</evidence>
<reference evidence="12" key="2">
    <citation type="submission" date="2020-06" db="EMBL/GenBank/DDBJ databases">
        <authorList>
            <person name="Sheffer M."/>
        </authorList>
    </citation>
    <scope>NUCLEOTIDE SEQUENCE</scope>
</reference>
<dbReference type="InterPro" id="IPR055442">
    <property type="entry name" value="Beta-prop_EML-like_2nd"/>
</dbReference>
<dbReference type="GO" id="GO:0000226">
    <property type="term" value="P:microtubule cytoskeleton organization"/>
    <property type="evidence" value="ECO:0007669"/>
    <property type="project" value="TreeGrafter"/>
</dbReference>
<dbReference type="PANTHER" id="PTHR13720:SF50">
    <property type="entry name" value="ECHINODERM MICROTUBULE-ASSOCIATED PROTEIN-LIKE 2"/>
    <property type="match status" value="1"/>
</dbReference>
<dbReference type="Pfam" id="PF23409">
    <property type="entry name" value="Beta-prop_EML"/>
    <property type="match status" value="1"/>
</dbReference>
<evidence type="ECO:0000256" key="9">
    <source>
        <dbReference type="SAM" id="MobiDB-lite"/>
    </source>
</evidence>
<dbReference type="InterPro" id="IPR015943">
    <property type="entry name" value="WD40/YVTN_repeat-like_dom_sf"/>
</dbReference>
<dbReference type="Pfam" id="PF23414">
    <property type="entry name" value="Beta-prop_EML_2"/>
    <property type="match status" value="1"/>
</dbReference>
<comment type="similarity">
    <text evidence="2">Belongs to the WD repeat EMAP family.</text>
</comment>
<feature type="region of interest" description="Disordered" evidence="9">
    <location>
        <begin position="74"/>
        <end position="176"/>
    </location>
</feature>
<keyword evidence="13" id="KW-1185">Reference proteome</keyword>
<evidence type="ECO:0000256" key="1">
    <source>
        <dbReference type="ARBA" id="ARBA00004245"/>
    </source>
</evidence>
<dbReference type="InterPro" id="IPR049813">
    <property type="entry name" value="Elp-1-like_TD"/>
</dbReference>
<feature type="repeat" description="WD" evidence="8">
    <location>
        <begin position="530"/>
        <end position="571"/>
    </location>
</feature>
<feature type="repeat" description="WD" evidence="8">
    <location>
        <begin position="688"/>
        <end position="723"/>
    </location>
</feature>
<dbReference type="GO" id="GO:0008017">
    <property type="term" value="F:microtubule binding"/>
    <property type="evidence" value="ECO:0007669"/>
    <property type="project" value="TreeGrafter"/>
</dbReference>
<evidence type="ECO:0000256" key="2">
    <source>
        <dbReference type="ARBA" id="ARBA00006489"/>
    </source>
</evidence>
<dbReference type="Proteomes" id="UP000807504">
    <property type="component" value="Unassembled WGS sequence"/>
</dbReference>
<keyword evidence="7" id="KW-0206">Cytoskeleton</keyword>